<dbReference type="FunFam" id="3.40.50.300:FF:001091">
    <property type="entry name" value="Probable disease resistance protein At1g61300"/>
    <property type="match status" value="1"/>
</dbReference>
<organism evidence="11 12">
    <name type="scientific">Morella rubra</name>
    <name type="common">Chinese bayberry</name>
    <dbReference type="NCBI Taxonomy" id="262757"/>
    <lineage>
        <taxon>Eukaryota</taxon>
        <taxon>Viridiplantae</taxon>
        <taxon>Streptophyta</taxon>
        <taxon>Embryophyta</taxon>
        <taxon>Tracheophyta</taxon>
        <taxon>Spermatophyta</taxon>
        <taxon>Magnoliopsida</taxon>
        <taxon>eudicotyledons</taxon>
        <taxon>Gunneridae</taxon>
        <taxon>Pentapetalae</taxon>
        <taxon>rosids</taxon>
        <taxon>fabids</taxon>
        <taxon>Fagales</taxon>
        <taxon>Myricaceae</taxon>
        <taxon>Morella</taxon>
    </lineage>
</organism>
<evidence type="ECO:0000256" key="5">
    <source>
        <dbReference type="ARBA" id="ARBA00022821"/>
    </source>
</evidence>
<dbReference type="EMBL" id="RXIC02000019">
    <property type="protein sequence ID" value="KAB1225483.1"/>
    <property type="molecule type" value="Genomic_DNA"/>
</dbReference>
<dbReference type="InterPro" id="IPR036388">
    <property type="entry name" value="WH-like_DNA-bd_sf"/>
</dbReference>
<dbReference type="PANTHER" id="PTHR33463">
    <property type="entry name" value="NB-ARC DOMAIN-CONTAINING PROTEIN-RELATED"/>
    <property type="match status" value="1"/>
</dbReference>
<dbReference type="InterPro" id="IPR027417">
    <property type="entry name" value="P-loop_NTPase"/>
</dbReference>
<evidence type="ECO:0000259" key="8">
    <source>
        <dbReference type="Pfam" id="PF00931"/>
    </source>
</evidence>
<feature type="domain" description="Disease resistance protein At4g27190-like leucine-rich repeats" evidence="9">
    <location>
        <begin position="834"/>
        <end position="936"/>
    </location>
</feature>
<reference evidence="11 12" key="1">
    <citation type="journal article" date="2019" name="Plant Biotechnol. J.">
        <title>The red bayberry genome and genetic basis of sex determination.</title>
        <authorList>
            <person name="Jia H.M."/>
            <person name="Jia H.J."/>
            <person name="Cai Q.L."/>
            <person name="Wang Y."/>
            <person name="Zhao H.B."/>
            <person name="Yang W.F."/>
            <person name="Wang G.Y."/>
            <person name="Li Y.H."/>
            <person name="Zhan D.L."/>
            <person name="Shen Y.T."/>
            <person name="Niu Q.F."/>
            <person name="Chang L."/>
            <person name="Qiu J."/>
            <person name="Zhao L."/>
            <person name="Xie H.B."/>
            <person name="Fu W.Y."/>
            <person name="Jin J."/>
            <person name="Li X.W."/>
            <person name="Jiao Y."/>
            <person name="Zhou C.C."/>
            <person name="Tu T."/>
            <person name="Chai C.Y."/>
            <person name="Gao J.L."/>
            <person name="Fan L.J."/>
            <person name="van de Weg E."/>
            <person name="Wang J.Y."/>
            <person name="Gao Z.S."/>
        </authorList>
    </citation>
    <scope>NUCLEOTIDE SEQUENCE [LARGE SCALE GENOMIC DNA]</scope>
    <source>
        <tissue evidence="11">Leaves</tissue>
    </source>
</reference>
<feature type="region of interest" description="Disordered" evidence="7">
    <location>
        <begin position="972"/>
        <end position="1001"/>
    </location>
</feature>
<proteinExistence type="inferred from homology"/>
<name>A0A6A1WL67_9ROSI</name>
<evidence type="ECO:0000313" key="12">
    <source>
        <dbReference type="Proteomes" id="UP000516437"/>
    </source>
</evidence>
<dbReference type="Gene3D" id="1.10.8.430">
    <property type="entry name" value="Helical domain of apoptotic protease-activating factors"/>
    <property type="match status" value="1"/>
</dbReference>
<evidence type="ECO:0000256" key="7">
    <source>
        <dbReference type="SAM" id="MobiDB-lite"/>
    </source>
</evidence>
<dbReference type="PRINTS" id="PR00364">
    <property type="entry name" value="DISEASERSIST"/>
</dbReference>
<evidence type="ECO:0000259" key="10">
    <source>
        <dbReference type="Pfam" id="PF23559"/>
    </source>
</evidence>
<dbReference type="InterPro" id="IPR050905">
    <property type="entry name" value="Plant_NBS-LRR"/>
</dbReference>
<gene>
    <name evidence="11" type="ORF">CJ030_MR1G018624</name>
</gene>
<evidence type="ECO:0000256" key="3">
    <source>
        <dbReference type="ARBA" id="ARBA00022737"/>
    </source>
</evidence>
<evidence type="ECO:0000313" key="11">
    <source>
        <dbReference type="EMBL" id="KAB1225483.1"/>
    </source>
</evidence>
<feature type="domain" description="NB-ARC" evidence="8">
    <location>
        <begin position="163"/>
        <end position="322"/>
    </location>
</feature>
<keyword evidence="4" id="KW-0547">Nucleotide-binding</keyword>
<dbReference type="InterPro" id="IPR042197">
    <property type="entry name" value="Apaf_helical"/>
</dbReference>
<keyword evidence="5" id="KW-0611">Plant defense</keyword>
<comment type="caution">
    <text evidence="11">The sequence shown here is derived from an EMBL/GenBank/DDBJ whole genome shotgun (WGS) entry which is preliminary data.</text>
</comment>
<dbReference type="GO" id="GO:0005524">
    <property type="term" value="F:ATP binding"/>
    <property type="evidence" value="ECO:0007669"/>
    <property type="project" value="UniProtKB-KW"/>
</dbReference>
<dbReference type="Gene3D" id="3.80.10.10">
    <property type="entry name" value="Ribonuclease Inhibitor"/>
    <property type="match status" value="2"/>
</dbReference>
<dbReference type="SUPFAM" id="SSF52058">
    <property type="entry name" value="L domain-like"/>
    <property type="match status" value="1"/>
</dbReference>
<evidence type="ECO:0000259" key="9">
    <source>
        <dbReference type="Pfam" id="PF23247"/>
    </source>
</evidence>
<accession>A0A6A1WL67</accession>
<dbReference type="Pfam" id="PF23247">
    <property type="entry name" value="LRR_RPS2"/>
    <property type="match status" value="1"/>
</dbReference>
<protein>
    <submittedName>
        <fullName evidence="11">Uncharacterized protein</fullName>
    </submittedName>
</protein>
<dbReference type="Gene3D" id="1.10.10.10">
    <property type="entry name" value="Winged helix-like DNA-binding domain superfamily/Winged helix DNA-binding domain"/>
    <property type="match status" value="1"/>
</dbReference>
<dbReference type="SUPFAM" id="SSF52540">
    <property type="entry name" value="P-loop containing nucleoside triphosphate hydrolases"/>
    <property type="match status" value="1"/>
</dbReference>
<comment type="similarity">
    <text evidence="1">Belongs to the disease resistance NB-LRR family.</text>
</comment>
<evidence type="ECO:0000256" key="2">
    <source>
        <dbReference type="ARBA" id="ARBA00022614"/>
    </source>
</evidence>
<dbReference type="Pfam" id="PF23559">
    <property type="entry name" value="WHD_DRP"/>
    <property type="match status" value="1"/>
</dbReference>
<keyword evidence="12" id="KW-1185">Reference proteome</keyword>
<dbReference type="GO" id="GO:0006952">
    <property type="term" value="P:defense response"/>
    <property type="evidence" value="ECO:0007669"/>
    <property type="project" value="UniProtKB-KW"/>
</dbReference>
<dbReference type="Pfam" id="PF00931">
    <property type="entry name" value="NB-ARC"/>
    <property type="match status" value="1"/>
</dbReference>
<dbReference type="Gene3D" id="3.40.50.300">
    <property type="entry name" value="P-loop containing nucleotide triphosphate hydrolases"/>
    <property type="match status" value="1"/>
</dbReference>
<dbReference type="GO" id="GO:0043531">
    <property type="term" value="F:ADP binding"/>
    <property type="evidence" value="ECO:0007669"/>
    <property type="project" value="InterPro"/>
</dbReference>
<dbReference type="FunFam" id="1.10.10.10:FF:000322">
    <property type="entry name" value="Probable disease resistance protein At1g63360"/>
    <property type="match status" value="1"/>
</dbReference>
<evidence type="ECO:0000256" key="1">
    <source>
        <dbReference type="ARBA" id="ARBA00008894"/>
    </source>
</evidence>
<keyword evidence="3" id="KW-0677">Repeat</keyword>
<keyword evidence="6" id="KW-0067">ATP-binding</keyword>
<dbReference type="InterPro" id="IPR058922">
    <property type="entry name" value="WHD_DRP"/>
</dbReference>
<feature type="compositionally biased region" description="Basic residues" evidence="7">
    <location>
        <begin position="989"/>
        <end position="1001"/>
    </location>
</feature>
<sequence length="1001" mass="112799">MEEALGSIVGEVVVKTSEVVCGPLYSRIKNIFKYRSNLNVLKEKMKSLAAFRDDVKNETERSRREGKALRTQVIEWLKEVEELLLEVDQIQAVQVSRCSLKIYRMSREVTKKLTETERLLEAGNSHTGNVAINCSAPTAVEHIPGPSIQDQTTASKNLAETMDLLSNPKVRRIGIWGMGGIGKTTLVRNLNNKLKSNSSMQPFGIVIWATVSKNFDMKKVQTQIAERLDLELKKGESAERLARRLYQRLEHEENFLLILDDVWEKIDLDLLGIPPLEVHTGSKIIFTTRSRDVCRYMRTDVDVKVDCLNEEEAWQLFSSNAGEVVMSERFRPLAEAVARECCGLPLAIIIVGAAMRGKIKAELWKHALNELQRSMPCTGGVEDEVFKPLKWSYDSLQGKNIKPCFLYCSLFPEDFSIAISELLQCWLAEGLLDEQENYEDSVNRGITLIENLKDACLLEDGAHKDTVKMHDVVRDVAIWISSSLSEDGCKFLVRSGMGLSMIKATELSDSLKRVSFTNNKIRTLPDCMINCSEASTLLLQGNFSVDRIPEKFLEGFEALKVLNIGGTRIRSLPLSLPQLGQLRALLLKDCHYLVDLTPLERLSRLEVLDLCETPINELPIGMKNLSNLRQLNLSRTHFLKTIQAGIISNLSNLEVLDMTNSGFQFSVKGAVEEDQTTFEELLCLQRLLVLFINLVRFPCLSYKDLSWIKRLRRFQLLIGSSYKDVSVQSTHDKTVTIGGFDLSGEQIGGLLKNASSLLLNDCLGVKEMLEQLVTKSNHSFAGLKSLTIANYNSSLLPLGGCAARSDLLPNLEELHLEHLSHICSISELFGHLGLKFLRLKLIEVTGCAKMRSLLNCDSPIHSLPNLEEIRVSFCLKLAQLFDHHSMQNMGRDPVVPNLRTLKLENLPKLISLCRDGEAWPRLEQVDVIKCNLLRKLPLTEQNAETIKQISGESPWWDSLEWDADKTKISLQPYFHPADPDRSSSLTSVKRTRKRRSTLTPP</sequence>
<dbReference type="PANTHER" id="PTHR33463:SF202">
    <property type="entry name" value="NB-ARC DOMAIN-CONTAINING PROTEIN"/>
    <property type="match status" value="1"/>
</dbReference>
<dbReference type="FunFam" id="1.10.8.430:FF:000003">
    <property type="entry name" value="Probable disease resistance protein At5g66910"/>
    <property type="match status" value="1"/>
</dbReference>
<dbReference type="InterPro" id="IPR032675">
    <property type="entry name" value="LRR_dom_sf"/>
</dbReference>
<evidence type="ECO:0000256" key="6">
    <source>
        <dbReference type="ARBA" id="ARBA00022840"/>
    </source>
</evidence>
<dbReference type="Proteomes" id="UP000516437">
    <property type="component" value="Chromosome 1"/>
</dbReference>
<dbReference type="OrthoDB" id="736010at2759"/>
<dbReference type="InterPro" id="IPR002182">
    <property type="entry name" value="NB-ARC"/>
</dbReference>
<feature type="domain" description="Disease resistance protein winged helix" evidence="10">
    <location>
        <begin position="410"/>
        <end position="477"/>
    </location>
</feature>
<evidence type="ECO:0000256" key="4">
    <source>
        <dbReference type="ARBA" id="ARBA00022741"/>
    </source>
</evidence>
<dbReference type="AlphaFoldDB" id="A0A6A1WL67"/>
<dbReference type="InterPro" id="IPR057135">
    <property type="entry name" value="At4g27190-like_LRR"/>
</dbReference>
<keyword evidence="2" id="KW-0433">Leucine-rich repeat</keyword>